<dbReference type="Pfam" id="PF03567">
    <property type="entry name" value="Sulfotransfer_2"/>
    <property type="match status" value="1"/>
</dbReference>
<protein>
    <submittedName>
        <fullName evidence="1">Uncharacterized protein</fullName>
    </submittedName>
</protein>
<evidence type="ECO:0000313" key="1">
    <source>
        <dbReference type="EMBL" id="KAJ8020310.1"/>
    </source>
</evidence>
<proteinExistence type="predicted"/>
<sequence length="602" mass="69552">MENCPVDWPLELVRRASVDGTRQPAQVCRKNNGNGEWKCAPGWRAQVGDPYCVYTGIMQPPAEFLEGPDANGSLQLFGKISEKHQIMFVHLPHTGGTFIENSFLFDDSAKKLEQNHYDDDHKISDLDEHRCKNYHKFSVVRHPCSRLISAWKYLTQGSADDANKAWAIRYLDKAATTSFNDFVMTTLFPGGPVHIGNQDHLRTQVSMLFDDKEEFRLDQLLVYERWNESMTKLGNTLHLDTFNLLSSYKSSGNLCKEMYTPSTWLKMTQIYTMDFCVLGYSRNMDQIDNFPSLNRTERGLSNRFRNCMRSIQERLESQKQLQVAKLRKDKESCTIHTYFQKRTNIAEKDVKEHNDTINAWKRTWSQAGWNPRVLSEDDAKMHPEYDMLQKKFFALPTINQKEYEMACFLRHVAMAAVGGGWMSDYDVIPLRMPKCVEPLNEGRYTVYEHYTPSLVSGSGEEFTRISKMMANIDWREHPGLYDRVRERPHVSDMHLFSLFVKNATVESMLVVIGASNLFVQPFLCNRTWSRMDSSLKPIPSQFTQLPWAIHFAHACFGTWRKNNASSLWPGSSWNGTTVKQSAVRPTVMSEAFDYLRSTCKLD</sequence>
<keyword evidence="2" id="KW-1185">Reference proteome</keyword>
<dbReference type="GO" id="GO:0008146">
    <property type="term" value="F:sulfotransferase activity"/>
    <property type="evidence" value="ECO:0007669"/>
    <property type="project" value="InterPro"/>
</dbReference>
<gene>
    <name evidence="1" type="ORF">HOLleu_39873</name>
</gene>
<dbReference type="OrthoDB" id="5312133at2759"/>
<reference evidence="1" key="1">
    <citation type="submission" date="2021-10" db="EMBL/GenBank/DDBJ databases">
        <title>Tropical sea cucumber genome reveals ecological adaptation and Cuvierian tubules defense mechanism.</title>
        <authorList>
            <person name="Chen T."/>
        </authorList>
    </citation>
    <scope>NUCLEOTIDE SEQUENCE</scope>
    <source>
        <strain evidence="1">Nanhai2018</strain>
        <tissue evidence="1">Muscle</tissue>
    </source>
</reference>
<organism evidence="1 2">
    <name type="scientific">Holothuria leucospilota</name>
    <name type="common">Black long sea cucumber</name>
    <name type="synonym">Mertensiothuria leucospilota</name>
    <dbReference type="NCBI Taxonomy" id="206669"/>
    <lineage>
        <taxon>Eukaryota</taxon>
        <taxon>Metazoa</taxon>
        <taxon>Echinodermata</taxon>
        <taxon>Eleutherozoa</taxon>
        <taxon>Echinozoa</taxon>
        <taxon>Holothuroidea</taxon>
        <taxon>Aspidochirotacea</taxon>
        <taxon>Aspidochirotida</taxon>
        <taxon>Holothuriidae</taxon>
        <taxon>Holothuria</taxon>
    </lineage>
</organism>
<name>A0A9Q0YF88_HOLLE</name>
<dbReference type="AlphaFoldDB" id="A0A9Q0YF88"/>
<comment type="caution">
    <text evidence="1">The sequence shown here is derived from an EMBL/GenBank/DDBJ whole genome shotgun (WGS) entry which is preliminary data.</text>
</comment>
<dbReference type="GO" id="GO:0016020">
    <property type="term" value="C:membrane"/>
    <property type="evidence" value="ECO:0007669"/>
    <property type="project" value="InterPro"/>
</dbReference>
<accession>A0A9Q0YF88</accession>
<evidence type="ECO:0000313" key="2">
    <source>
        <dbReference type="Proteomes" id="UP001152320"/>
    </source>
</evidence>
<dbReference type="InterPro" id="IPR005331">
    <property type="entry name" value="Sulfotransferase"/>
</dbReference>
<dbReference type="InterPro" id="IPR027417">
    <property type="entry name" value="P-loop_NTPase"/>
</dbReference>
<dbReference type="Gene3D" id="3.40.50.300">
    <property type="entry name" value="P-loop containing nucleotide triphosphate hydrolases"/>
    <property type="match status" value="1"/>
</dbReference>
<dbReference type="EMBL" id="JAIZAY010000022">
    <property type="protein sequence ID" value="KAJ8020310.1"/>
    <property type="molecule type" value="Genomic_DNA"/>
</dbReference>
<dbReference type="Proteomes" id="UP001152320">
    <property type="component" value="Chromosome 22"/>
</dbReference>